<dbReference type="Proteomes" id="UP000023152">
    <property type="component" value="Unassembled WGS sequence"/>
</dbReference>
<evidence type="ECO:0000313" key="1">
    <source>
        <dbReference type="EMBL" id="ETN98413.1"/>
    </source>
</evidence>
<evidence type="ECO:0000313" key="2">
    <source>
        <dbReference type="Proteomes" id="UP000023152"/>
    </source>
</evidence>
<reference evidence="1 2" key="1">
    <citation type="journal article" date="2013" name="Curr. Biol.">
        <title>The Genome of the Foraminiferan Reticulomyxa filosa.</title>
        <authorList>
            <person name="Glockner G."/>
            <person name="Hulsmann N."/>
            <person name="Schleicher M."/>
            <person name="Noegel A.A."/>
            <person name="Eichinger L."/>
            <person name="Gallinger C."/>
            <person name="Pawlowski J."/>
            <person name="Sierra R."/>
            <person name="Euteneuer U."/>
            <person name="Pillet L."/>
            <person name="Moustafa A."/>
            <person name="Platzer M."/>
            <person name="Groth M."/>
            <person name="Szafranski K."/>
            <person name="Schliwa M."/>
        </authorList>
    </citation>
    <scope>NUCLEOTIDE SEQUENCE [LARGE SCALE GENOMIC DNA]</scope>
</reference>
<organism evidence="1 2">
    <name type="scientific">Reticulomyxa filosa</name>
    <dbReference type="NCBI Taxonomy" id="46433"/>
    <lineage>
        <taxon>Eukaryota</taxon>
        <taxon>Sar</taxon>
        <taxon>Rhizaria</taxon>
        <taxon>Retaria</taxon>
        <taxon>Foraminifera</taxon>
        <taxon>Monothalamids</taxon>
        <taxon>Reticulomyxidae</taxon>
        <taxon>Reticulomyxa</taxon>
    </lineage>
</organism>
<proteinExistence type="predicted"/>
<protein>
    <submittedName>
        <fullName evidence="1">Uncharacterized protein</fullName>
    </submittedName>
</protein>
<dbReference type="AlphaFoldDB" id="X6LA67"/>
<keyword evidence="2" id="KW-1185">Reference proteome</keyword>
<gene>
    <name evidence="1" type="ORF">RFI_39087</name>
</gene>
<accession>X6LA67</accession>
<dbReference type="EMBL" id="ASPP01046767">
    <property type="protein sequence ID" value="ETN98413.1"/>
    <property type="molecule type" value="Genomic_DNA"/>
</dbReference>
<name>X6LA67_RETFI</name>
<sequence length="192" mass="22474">MLPFRQQRIKSQWPLLPENKSGRALEANHGSKETIEDIRKSSRGQKKKDCGDHLLLTCYFGQYFIQTGESKYTVNTGSFPLTECVKQLTTNQTVNVLLVYTYSITIEKYFGIWYAFWFGKSEDMDEGVITTTTLINEYVIKKKKKIDKLRMSNQRDSCQIYDSEHASQIIFKRVNDRQYYLNISSISLLLHR</sequence>
<comment type="caution">
    <text evidence="1">The sequence shown here is derived from an EMBL/GenBank/DDBJ whole genome shotgun (WGS) entry which is preliminary data.</text>
</comment>